<dbReference type="Gene3D" id="3.10.580.10">
    <property type="entry name" value="CBS-domain"/>
    <property type="match status" value="2"/>
</dbReference>
<dbReference type="AlphaFoldDB" id="A0A8D6PV56"/>
<dbReference type="InterPro" id="IPR046342">
    <property type="entry name" value="CBS_dom_sf"/>
</dbReference>
<feature type="domain" description="CBS" evidence="4">
    <location>
        <begin position="69"/>
        <end position="129"/>
    </location>
</feature>
<organism evidence="5 6">
    <name type="scientific">Methanocaldococcus lauensis</name>
    <dbReference type="NCBI Taxonomy" id="2546128"/>
    <lineage>
        <taxon>Archaea</taxon>
        <taxon>Methanobacteriati</taxon>
        <taxon>Methanobacteriota</taxon>
        <taxon>Methanomada group</taxon>
        <taxon>Methanococci</taxon>
        <taxon>Methanococcales</taxon>
        <taxon>Methanocaldococcaceae</taxon>
        <taxon>Methanocaldococcus</taxon>
    </lineage>
</organism>
<protein>
    <submittedName>
        <fullName evidence="5">Energy conserving hydrogenase Eha associated gene 2</fullName>
    </submittedName>
</protein>
<sequence length="214" mass="24573">MKVRDLMDKNFAKIYIDETVEDAINLLKKKKRFSAPIVDKEDKLVGWITALELLGISEKDFKKPITEFMRNKEEVITVYEDDEARDVVLKFVKYKVVSIPVLTRDGKVVGMVRNCDVVKTLAKLYEIPVYKIFKELHNHIGDISWEELMEAAAVVTKRMTGEDITPKEYEERIKKTTFGKAIWACGGLEKFFVGLIEIGMVALARRLAKIRGGR</sequence>
<dbReference type="PROSITE" id="PS51371">
    <property type="entry name" value="CBS"/>
    <property type="match status" value="2"/>
</dbReference>
<dbReference type="SMART" id="SM00116">
    <property type="entry name" value="CBS"/>
    <property type="match status" value="2"/>
</dbReference>
<dbReference type="PIRSF" id="PIRSF006591">
    <property type="entry name" value="UCP006591_CBS_MJ1004"/>
    <property type="match status" value="1"/>
</dbReference>
<keyword evidence="2 3" id="KW-0129">CBS domain</keyword>
<dbReference type="Pfam" id="PF00571">
    <property type="entry name" value="CBS"/>
    <property type="match status" value="2"/>
</dbReference>
<dbReference type="InterPro" id="IPR016486">
    <property type="entry name" value="UCP006591_CBS"/>
</dbReference>
<evidence type="ECO:0000256" key="1">
    <source>
        <dbReference type="ARBA" id="ARBA00022737"/>
    </source>
</evidence>
<dbReference type="GeneID" id="65883243"/>
<feature type="domain" description="CBS" evidence="4">
    <location>
        <begin position="7"/>
        <end position="65"/>
    </location>
</feature>
<dbReference type="EMBL" id="LR792632">
    <property type="protein sequence ID" value="CAB3287868.1"/>
    <property type="molecule type" value="Genomic_DNA"/>
</dbReference>
<dbReference type="InterPro" id="IPR000644">
    <property type="entry name" value="CBS_dom"/>
</dbReference>
<dbReference type="CDD" id="cd02205">
    <property type="entry name" value="CBS_pair_SF"/>
    <property type="match status" value="1"/>
</dbReference>
<dbReference type="InterPro" id="IPR051257">
    <property type="entry name" value="Diverse_CBS-Domain"/>
</dbReference>
<reference evidence="5 6" key="1">
    <citation type="submission" date="2020-04" db="EMBL/GenBank/DDBJ databases">
        <authorList>
            <consortium name="Genoscope - CEA"/>
            <person name="William W."/>
        </authorList>
    </citation>
    <scope>NUCLEOTIDE SEQUENCE [LARGE SCALE GENOMIC DNA]</scope>
    <source>
        <strain evidence="5 6">SG7</strain>
    </source>
</reference>
<proteinExistence type="predicted"/>
<dbReference type="SUPFAM" id="SSF54631">
    <property type="entry name" value="CBS-domain pair"/>
    <property type="match status" value="1"/>
</dbReference>
<dbReference type="Proteomes" id="UP000679213">
    <property type="component" value="Chromosome I"/>
</dbReference>
<dbReference type="PANTHER" id="PTHR43080">
    <property type="entry name" value="CBS DOMAIN-CONTAINING PROTEIN CBSX3, MITOCHONDRIAL"/>
    <property type="match status" value="1"/>
</dbReference>
<accession>A0A8D6PV56</accession>
<keyword evidence="1" id="KW-0677">Repeat</keyword>
<dbReference type="KEGG" id="mesg:MLAUSG7_0431"/>
<evidence type="ECO:0000259" key="4">
    <source>
        <dbReference type="PROSITE" id="PS51371"/>
    </source>
</evidence>
<name>A0A8D6PV56_9EURY</name>
<gene>
    <name evidence="5" type="ORF">MLAUSG7_0431</name>
</gene>
<dbReference type="PANTHER" id="PTHR43080:SF2">
    <property type="entry name" value="CBS DOMAIN-CONTAINING PROTEIN"/>
    <property type="match status" value="1"/>
</dbReference>
<evidence type="ECO:0000313" key="6">
    <source>
        <dbReference type="Proteomes" id="UP000679213"/>
    </source>
</evidence>
<evidence type="ECO:0000313" key="5">
    <source>
        <dbReference type="EMBL" id="CAB3287868.1"/>
    </source>
</evidence>
<evidence type="ECO:0000256" key="2">
    <source>
        <dbReference type="ARBA" id="ARBA00023122"/>
    </source>
</evidence>
<dbReference type="RefSeq" id="WP_214400329.1">
    <property type="nucleotide sequence ID" value="NZ_LR792632.1"/>
</dbReference>
<keyword evidence="6" id="KW-1185">Reference proteome</keyword>
<evidence type="ECO:0000256" key="3">
    <source>
        <dbReference type="PROSITE-ProRule" id="PRU00703"/>
    </source>
</evidence>